<dbReference type="InterPro" id="IPR015712">
    <property type="entry name" value="DNA-dir_RNA_pol_su2"/>
</dbReference>
<dbReference type="EMBL" id="MLFT02000011">
    <property type="protein sequence ID" value="PHT34258.1"/>
    <property type="molecule type" value="Genomic_DNA"/>
</dbReference>
<evidence type="ECO:0000259" key="9">
    <source>
        <dbReference type="Pfam" id="PF00562"/>
    </source>
</evidence>
<protein>
    <recommendedName>
        <fullName evidence="2">DNA-directed RNA polymerase</fullName>
        <ecNumber evidence="2">2.7.7.6</ecNumber>
    </recommendedName>
</protein>
<dbReference type="InterPro" id="IPR007642">
    <property type="entry name" value="RNA_pol_Rpb2_2"/>
</dbReference>
<reference evidence="13" key="2">
    <citation type="journal article" date="2017" name="J. Anim. Genet.">
        <title>Multiple reference genome sequences of hot pepper reveal the massive evolution of plant disease resistance genes by retroduplication.</title>
        <authorList>
            <person name="Kim S."/>
            <person name="Park J."/>
            <person name="Yeom S.-I."/>
            <person name="Kim Y.-M."/>
            <person name="Seo E."/>
            <person name="Kim K.-T."/>
            <person name="Kim M.-S."/>
            <person name="Lee J.M."/>
            <person name="Cheong K."/>
            <person name="Shin H.-S."/>
            <person name="Kim S.-B."/>
            <person name="Han K."/>
            <person name="Lee J."/>
            <person name="Park M."/>
            <person name="Lee H.-A."/>
            <person name="Lee H.-Y."/>
            <person name="Lee Y."/>
            <person name="Oh S."/>
            <person name="Lee J.H."/>
            <person name="Choi E."/>
            <person name="Choi E."/>
            <person name="Lee S.E."/>
            <person name="Jeon J."/>
            <person name="Kim H."/>
            <person name="Choi G."/>
            <person name="Song H."/>
            <person name="Lee J."/>
            <person name="Lee S.-C."/>
            <person name="Kwon J.-K."/>
            <person name="Lee H.-Y."/>
            <person name="Koo N."/>
            <person name="Hong Y."/>
            <person name="Kim R.W."/>
            <person name="Kang W.-H."/>
            <person name="Huh J.H."/>
            <person name="Kang B.-C."/>
            <person name="Yang T.-J."/>
            <person name="Lee Y.-H."/>
            <person name="Bennetzen J.L."/>
            <person name="Choi D."/>
        </authorList>
    </citation>
    <scope>NUCLEOTIDE SEQUENCE [LARGE SCALE GENOMIC DNA]</scope>
    <source>
        <strain evidence="13">cv. PBC81</strain>
    </source>
</reference>
<dbReference type="InterPro" id="IPR007120">
    <property type="entry name" value="DNA-dir_RNAP_su2_dom"/>
</dbReference>
<evidence type="ECO:0000256" key="1">
    <source>
        <dbReference type="ARBA" id="ARBA00006835"/>
    </source>
</evidence>
<keyword evidence="6" id="KW-0804">Transcription</keyword>
<evidence type="ECO:0000256" key="5">
    <source>
        <dbReference type="ARBA" id="ARBA00022695"/>
    </source>
</evidence>
<dbReference type="OrthoDB" id="1927092at2759"/>
<feature type="domain" description="RNA polymerase Rpb2" evidence="11">
    <location>
        <begin position="90"/>
        <end position="125"/>
    </location>
</feature>
<reference evidence="12 13" key="1">
    <citation type="journal article" date="2017" name="Genome Biol.">
        <title>New reference genome sequences of hot pepper reveal the massive evolution of plant disease-resistance genes by retroduplication.</title>
        <authorList>
            <person name="Kim S."/>
            <person name="Park J."/>
            <person name="Yeom S.I."/>
            <person name="Kim Y.M."/>
            <person name="Seo E."/>
            <person name="Kim K.T."/>
            <person name="Kim M.S."/>
            <person name="Lee J.M."/>
            <person name="Cheong K."/>
            <person name="Shin H.S."/>
            <person name="Kim S.B."/>
            <person name="Han K."/>
            <person name="Lee J."/>
            <person name="Park M."/>
            <person name="Lee H.A."/>
            <person name="Lee H.Y."/>
            <person name="Lee Y."/>
            <person name="Oh S."/>
            <person name="Lee J.H."/>
            <person name="Choi E."/>
            <person name="Choi E."/>
            <person name="Lee S.E."/>
            <person name="Jeon J."/>
            <person name="Kim H."/>
            <person name="Choi G."/>
            <person name="Song H."/>
            <person name="Lee J."/>
            <person name="Lee S.C."/>
            <person name="Kwon J.K."/>
            <person name="Lee H.Y."/>
            <person name="Koo N."/>
            <person name="Hong Y."/>
            <person name="Kim R.W."/>
            <person name="Kang W.H."/>
            <person name="Huh J.H."/>
            <person name="Kang B.C."/>
            <person name="Yang T.J."/>
            <person name="Lee Y.H."/>
            <person name="Bennetzen J.L."/>
            <person name="Choi D."/>
        </authorList>
    </citation>
    <scope>NUCLEOTIDE SEQUENCE [LARGE SCALE GENOMIC DNA]</scope>
    <source>
        <strain evidence="13">cv. PBC81</strain>
    </source>
</reference>
<keyword evidence="13" id="KW-1185">Reference proteome</keyword>
<name>A0A2G2VMR2_CAPBA</name>
<dbReference type="Proteomes" id="UP000224567">
    <property type="component" value="Unassembled WGS sequence"/>
</dbReference>
<evidence type="ECO:0000313" key="12">
    <source>
        <dbReference type="EMBL" id="PHT34258.1"/>
    </source>
</evidence>
<dbReference type="STRING" id="33114.A0A2G2VMR2"/>
<proteinExistence type="inferred from homology"/>
<feature type="domain" description="DNA-directed RNA polymerase subunit 2 hybrid-binding" evidence="9">
    <location>
        <begin position="247"/>
        <end position="416"/>
    </location>
</feature>
<evidence type="ECO:0000256" key="8">
    <source>
        <dbReference type="RuleBase" id="RU000434"/>
    </source>
</evidence>
<dbReference type="GO" id="GO:0000428">
    <property type="term" value="C:DNA-directed RNA polymerase complex"/>
    <property type="evidence" value="ECO:0007669"/>
    <property type="project" value="UniProtKB-KW"/>
</dbReference>
<dbReference type="Gene3D" id="2.40.270.10">
    <property type="entry name" value="DNA-directed RNA polymerase, subunit 2, domain 6"/>
    <property type="match status" value="1"/>
</dbReference>
<dbReference type="Gene3D" id="2.40.50.150">
    <property type="match status" value="1"/>
</dbReference>
<dbReference type="EC" id="2.7.7.6" evidence="2"/>
<comment type="similarity">
    <text evidence="1 8">Belongs to the RNA polymerase beta chain family.</text>
</comment>
<dbReference type="InterPro" id="IPR014724">
    <property type="entry name" value="RNA_pol_RPB2_OB-fold"/>
</dbReference>
<dbReference type="InterPro" id="IPR037033">
    <property type="entry name" value="DNA-dir_RNAP_su2_hyb_sf"/>
</dbReference>
<comment type="catalytic activity">
    <reaction evidence="7">
        <text>RNA(n) + a ribonucleoside 5'-triphosphate = RNA(n+1) + diphosphate</text>
        <dbReference type="Rhea" id="RHEA:21248"/>
        <dbReference type="Rhea" id="RHEA-COMP:14527"/>
        <dbReference type="Rhea" id="RHEA-COMP:17342"/>
        <dbReference type="ChEBI" id="CHEBI:33019"/>
        <dbReference type="ChEBI" id="CHEBI:61557"/>
        <dbReference type="ChEBI" id="CHEBI:140395"/>
        <dbReference type="EC" id="2.7.7.6"/>
    </reaction>
</comment>
<evidence type="ECO:0000256" key="7">
    <source>
        <dbReference type="ARBA" id="ARBA00048552"/>
    </source>
</evidence>
<dbReference type="InterPro" id="IPR037034">
    <property type="entry name" value="RNA_pol_Rpb2_2_sf"/>
</dbReference>
<gene>
    <name evidence="12" type="ORF">CQW23_26058</name>
</gene>
<keyword evidence="3 12" id="KW-0240">DNA-directed RNA polymerase</keyword>
<dbReference type="PANTHER" id="PTHR20856">
    <property type="entry name" value="DNA-DIRECTED RNA POLYMERASE I SUBUNIT 2"/>
    <property type="match status" value="1"/>
</dbReference>
<evidence type="ECO:0000256" key="6">
    <source>
        <dbReference type="ARBA" id="ARBA00023163"/>
    </source>
</evidence>
<dbReference type="Pfam" id="PF04565">
    <property type="entry name" value="RNA_pol_Rpb2_3"/>
    <property type="match status" value="1"/>
</dbReference>
<dbReference type="Pfam" id="PF04561">
    <property type="entry name" value="RNA_pol_Rpb2_2"/>
    <property type="match status" value="1"/>
</dbReference>
<dbReference type="GO" id="GO:0006351">
    <property type="term" value="P:DNA-templated transcription"/>
    <property type="evidence" value="ECO:0007669"/>
    <property type="project" value="InterPro"/>
</dbReference>
<dbReference type="InterPro" id="IPR042107">
    <property type="entry name" value="DNA-dir_RNA_pol_bsu_ext_1_sf"/>
</dbReference>
<dbReference type="Gene3D" id="3.90.1110.10">
    <property type="entry name" value="RNA polymerase Rpb2, domain 2"/>
    <property type="match status" value="1"/>
</dbReference>
<accession>A0A2G2VMR2</accession>
<dbReference type="GO" id="GO:0003677">
    <property type="term" value="F:DNA binding"/>
    <property type="evidence" value="ECO:0007669"/>
    <property type="project" value="InterPro"/>
</dbReference>
<sequence>MKRRLNLDIPQNNTFLLTRDILAAVDHLIGLKFGMGDLDDMNHLKNKYIHSVADLLQDQFGLALVRLENMVRGTICGAIRHKLIPTPQSLIRDIHPSHYGRIFPIDTTEGINVGLIGSLAIHVRIGHWRSLESPFYKISKRSTGVRMLYISPGRDEYNMVHLRSIFPFQYFSIEASLIPFIEHNNANRALMSSNMRCQAVSLSCSEKCIVRTGLEQQADLDSGSLAIAEREGRVVYTNTNTIILAGNGDILSILLVIYQRSNKNTCILQKPQVPRGKCIKKGQILADGAATVGGKLALGKNILVAYIPWEGYNSEDAVLISKRLVYKDIYNSFHIRKYEIQTHVTSQGPEKVINEIPHLEAHLLRNLDKNGIVMLGYWVEAGDILVSKLTPQVMKESLYAPKDRLLRAILGIQTQKEKLSSQSIQLGCPGPDMSLGKSNMNLRIGV</sequence>
<dbReference type="Gene3D" id="2.40.50.100">
    <property type="match status" value="1"/>
</dbReference>
<dbReference type="Pfam" id="PF00562">
    <property type="entry name" value="RNA_pol_Rpb2_6"/>
    <property type="match status" value="1"/>
</dbReference>
<organism evidence="12 13">
    <name type="scientific">Capsicum baccatum</name>
    <name type="common">Peruvian pepper</name>
    <dbReference type="NCBI Taxonomy" id="33114"/>
    <lineage>
        <taxon>Eukaryota</taxon>
        <taxon>Viridiplantae</taxon>
        <taxon>Streptophyta</taxon>
        <taxon>Embryophyta</taxon>
        <taxon>Tracheophyta</taxon>
        <taxon>Spermatophyta</taxon>
        <taxon>Magnoliopsida</taxon>
        <taxon>eudicotyledons</taxon>
        <taxon>Gunneridae</taxon>
        <taxon>Pentapetalae</taxon>
        <taxon>asterids</taxon>
        <taxon>lamiids</taxon>
        <taxon>Solanales</taxon>
        <taxon>Solanaceae</taxon>
        <taxon>Solanoideae</taxon>
        <taxon>Capsiceae</taxon>
        <taxon>Capsicum</taxon>
    </lineage>
</organism>
<dbReference type="AlphaFoldDB" id="A0A2G2VMR2"/>
<keyword evidence="5" id="KW-0548">Nucleotidyltransferase</keyword>
<evidence type="ECO:0000256" key="2">
    <source>
        <dbReference type="ARBA" id="ARBA00012418"/>
    </source>
</evidence>
<evidence type="ECO:0000256" key="3">
    <source>
        <dbReference type="ARBA" id="ARBA00022478"/>
    </source>
</evidence>
<dbReference type="Gene3D" id="2.30.150.10">
    <property type="entry name" value="DNA-directed RNA polymerase, beta subunit, external 1 domain"/>
    <property type="match status" value="2"/>
</dbReference>
<evidence type="ECO:0000259" key="10">
    <source>
        <dbReference type="Pfam" id="PF04561"/>
    </source>
</evidence>
<dbReference type="GO" id="GO:0032549">
    <property type="term" value="F:ribonucleoside binding"/>
    <property type="evidence" value="ECO:0007669"/>
    <property type="project" value="InterPro"/>
</dbReference>
<evidence type="ECO:0000256" key="4">
    <source>
        <dbReference type="ARBA" id="ARBA00022679"/>
    </source>
</evidence>
<feature type="domain" description="RNA polymerase Rpb2" evidence="10">
    <location>
        <begin position="3"/>
        <end position="49"/>
    </location>
</feature>
<dbReference type="Gene3D" id="3.90.1100.10">
    <property type="match status" value="3"/>
</dbReference>
<evidence type="ECO:0000259" key="11">
    <source>
        <dbReference type="Pfam" id="PF04565"/>
    </source>
</evidence>
<keyword evidence="4" id="KW-0808">Transferase</keyword>
<dbReference type="SUPFAM" id="SSF64484">
    <property type="entry name" value="beta and beta-prime subunits of DNA dependent RNA-polymerase"/>
    <property type="match status" value="1"/>
</dbReference>
<comment type="caution">
    <text evidence="12">The sequence shown here is derived from an EMBL/GenBank/DDBJ whole genome shotgun (WGS) entry which is preliminary data.</text>
</comment>
<dbReference type="InterPro" id="IPR007645">
    <property type="entry name" value="RNA_pol_Rpb2_3"/>
</dbReference>
<evidence type="ECO:0000313" key="13">
    <source>
        <dbReference type="Proteomes" id="UP000224567"/>
    </source>
</evidence>
<dbReference type="GO" id="GO:0003899">
    <property type="term" value="F:DNA-directed RNA polymerase activity"/>
    <property type="evidence" value="ECO:0007669"/>
    <property type="project" value="UniProtKB-EC"/>
</dbReference>